<feature type="chain" id="PRO_5047302977" evidence="1">
    <location>
        <begin position="25"/>
        <end position="147"/>
    </location>
</feature>
<accession>A0ABV7PF29</accession>
<dbReference type="InterPro" id="IPR032710">
    <property type="entry name" value="NTF2-like_dom_sf"/>
</dbReference>
<name>A0ABV7PF29_9BURK</name>
<protein>
    <submittedName>
        <fullName evidence="3">Nuclear transport factor 2 family protein</fullName>
    </submittedName>
</protein>
<evidence type="ECO:0000256" key="1">
    <source>
        <dbReference type="SAM" id="SignalP"/>
    </source>
</evidence>
<dbReference type="RefSeq" id="WP_312551121.1">
    <property type="nucleotide sequence ID" value="NZ_JBHRVV010000001.1"/>
</dbReference>
<feature type="signal peptide" evidence="1">
    <location>
        <begin position="1"/>
        <end position="24"/>
    </location>
</feature>
<dbReference type="Pfam" id="PF14534">
    <property type="entry name" value="DUF4440"/>
    <property type="match status" value="1"/>
</dbReference>
<sequence>MFKKSVAACLLGGAMFGLHGSSLAASPKDTVAAFHQALASGDREKALAFLAPEIAIYEAGNVERSRDEYAGFHLGADMEFVKEAKRTVLKQSERIEGNTAVVWEETETSGTWRGKAVHTLGTETAVLEKQGDRWTIVHVHWSSRRAK</sequence>
<dbReference type="Gene3D" id="3.10.450.50">
    <property type="match status" value="1"/>
</dbReference>
<comment type="caution">
    <text evidence="3">The sequence shown here is derived from an EMBL/GenBank/DDBJ whole genome shotgun (WGS) entry which is preliminary data.</text>
</comment>
<organism evidence="3 4">
    <name type="scientific">Massilia haematophila</name>
    <dbReference type="NCBI Taxonomy" id="457923"/>
    <lineage>
        <taxon>Bacteria</taxon>
        <taxon>Pseudomonadati</taxon>
        <taxon>Pseudomonadota</taxon>
        <taxon>Betaproteobacteria</taxon>
        <taxon>Burkholderiales</taxon>
        <taxon>Oxalobacteraceae</taxon>
        <taxon>Telluria group</taxon>
        <taxon>Massilia</taxon>
    </lineage>
</organism>
<reference evidence="4" key="1">
    <citation type="journal article" date="2019" name="Int. J. Syst. Evol. Microbiol.">
        <title>The Global Catalogue of Microorganisms (GCM) 10K type strain sequencing project: providing services to taxonomists for standard genome sequencing and annotation.</title>
        <authorList>
            <consortium name="The Broad Institute Genomics Platform"/>
            <consortium name="The Broad Institute Genome Sequencing Center for Infectious Disease"/>
            <person name="Wu L."/>
            <person name="Ma J."/>
        </authorList>
    </citation>
    <scope>NUCLEOTIDE SEQUENCE [LARGE SCALE GENOMIC DNA]</scope>
    <source>
        <strain evidence="4">CCM 7480</strain>
    </source>
</reference>
<evidence type="ECO:0000259" key="2">
    <source>
        <dbReference type="Pfam" id="PF14534"/>
    </source>
</evidence>
<evidence type="ECO:0000313" key="4">
    <source>
        <dbReference type="Proteomes" id="UP001595665"/>
    </source>
</evidence>
<gene>
    <name evidence="3" type="ORF">ACFOPH_05910</name>
</gene>
<feature type="domain" description="DUF4440" evidence="2">
    <location>
        <begin position="31"/>
        <end position="136"/>
    </location>
</feature>
<keyword evidence="4" id="KW-1185">Reference proteome</keyword>
<dbReference type="Proteomes" id="UP001595665">
    <property type="component" value="Unassembled WGS sequence"/>
</dbReference>
<dbReference type="SUPFAM" id="SSF54427">
    <property type="entry name" value="NTF2-like"/>
    <property type="match status" value="1"/>
</dbReference>
<evidence type="ECO:0000313" key="3">
    <source>
        <dbReference type="EMBL" id="MFC3457778.1"/>
    </source>
</evidence>
<keyword evidence="1" id="KW-0732">Signal</keyword>
<proteinExistence type="predicted"/>
<dbReference type="EMBL" id="JBHRVV010000001">
    <property type="protein sequence ID" value="MFC3457778.1"/>
    <property type="molecule type" value="Genomic_DNA"/>
</dbReference>
<dbReference type="InterPro" id="IPR027843">
    <property type="entry name" value="DUF4440"/>
</dbReference>